<dbReference type="InterPro" id="IPR029479">
    <property type="entry name" value="Nitroreductase"/>
</dbReference>
<dbReference type="InterPro" id="IPR000415">
    <property type="entry name" value="Nitroreductase-like"/>
</dbReference>
<evidence type="ECO:0000259" key="1">
    <source>
        <dbReference type="Pfam" id="PF00881"/>
    </source>
</evidence>
<evidence type="ECO:0000313" key="2">
    <source>
        <dbReference type="EMBL" id="MEL3954277.1"/>
    </source>
</evidence>
<dbReference type="Pfam" id="PF00881">
    <property type="entry name" value="Nitroreductase"/>
    <property type="match status" value="1"/>
</dbReference>
<accession>A0ABU9JN66</accession>
<dbReference type="InterPro" id="IPR030965">
    <property type="entry name" value="SagB-rel_DH_2"/>
</dbReference>
<dbReference type="PANTHER" id="PTHR43745:SF2">
    <property type="entry name" value="NITROREDUCTASE MJ1384-RELATED"/>
    <property type="match status" value="1"/>
</dbReference>
<protein>
    <submittedName>
        <fullName evidence="2">Peptide maturation dehydrogenase</fullName>
    </submittedName>
</protein>
<reference evidence="2 3" key="1">
    <citation type="submission" date="2024-04" db="EMBL/GenBank/DDBJ databases">
        <title>Bacterial endophytes with biocontrol capabilities against important plant pathogens.</title>
        <authorList>
            <person name="Alayande K.A."/>
        </authorList>
    </citation>
    <scope>NUCLEOTIDE SEQUENCE [LARGE SCALE GENOMIC DNA]</scope>
    <source>
        <strain evidence="2 3">KV22</strain>
    </source>
</reference>
<dbReference type="CDD" id="cd02142">
    <property type="entry name" value="McbC_SagB-like_oxidoreductase"/>
    <property type="match status" value="1"/>
</dbReference>
<dbReference type="NCBIfam" id="TIGR03605">
    <property type="entry name" value="antibiot_sagB"/>
    <property type="match status" value="1"/>
</dbReference>
<dbReference type="PANTHER" id="PTHR43745">
    <property type="entry name" value="NITROREDUCTASE MJ1384-RELATED"/>
    <property type="match status" value="1"/>
</dbReference>
<dbReference type="RefSeq" id="WP_341987012.1">
    <property type="nucleotide sequence ID" value="NZ_JBBYHY010000006.1"/>
</dbReference>
<evidence type="ECO:0000313" key="3">
    <source>
        <dbReference type="Proteomes" id="UP001455088"/>
    </source>
</evidence>
<dbReference type="InterPro" id="IPR020051">
    <property type="entry name" value="SagB-type_dehydrogenase"/>
</dbReference>
<keyword evidence="3" id="KW-1185">Reference proteome</keyword>
<feature type="domain" description="Nitroreductase" evidence="1">
    <location>
        <begin position="204"/>
        <end position="394"/>
    </location>
</feature>
<sequence length="422" mass="46842">MIIGLHLWRSRPTHWNTRCFPFWLPMHDTLHLRRCRTLYLEPRQQTSFDLRALVSGGTGMTLRSVWTALAPHLPAPVELNESQVLLLGRLDPERWEPRPAGEDDSDLRYLLAHGLVQAQGADRDALAEREAQLRQVPWWGPAAMLHWQGRWQGQDSVKALESAGLHTAAGLRAHLGPPPPALAPHAGEPRHLPRQPEEAFDRSLRERSTCRNFDTAQPLPLAELSRLLQRTLAETGRQVVEEDAVFLKKNVPSAGGLHPTEAYLLVQHVEGLQAGLYHYDPASHGVSALPSDARSMAELAALFTAGQHWFADAPVLIVLAPRFARTYWKYRHHPKAYRAVILDVGHISQLLLTCATEQGLGAFVTAAINEQDIEQVLGMDPMQLSPLAVCGVGWRAQQMSTSEFDPGGQVWTPVLTAEPPSG</sequence>
<name>A0ABU9JN66_9GAMM</name>
<dbReference type="SUPFAM" id="SSF55469">
    <property type="entry name" value="FMN-dependent nitroreductase-like"/>
    <property type="match status" value="1"/>
</dbReference>
<dbReference type="InterPro" id="IPR052544">
    <property type="entry name" value="Bacteriocin_Proc_Enz"/>
</dbReference>
<dbReference type="Gene3D" id="3.40.109.10">
    <property type="entry name" value="NADH Oxidase"/>
    <property type="match status" value="1"/>
</dbReference>
<gene>
    <name evidence="2" type="ORF">AAE039_11955</name>
</gene>
<comment type="caution">
    <text evidence="2">The sequence shown here is derived from an EMBL/GenBank/DDBJ whole genome shotgun (WGS) entry which is preliminary data.</text>
</comment>
<organism evidence="2 3">
    <name type="scientific">Stenotrophomonas bentonitica</name>
    <dbReference type="NCBI Taxonomy" id="1450134"/>
    <lineage>
        <taxon>Bacteria</taxon>
        <taxon>Pseudomonadati</taxon>
        <taxon>Pseudomonadota</taxon>
        <taxon>Gammaproteobacteria</taxon>
        <taxon>Lysobacterales</taxon>
        <taxon>Lysobacteraceae</taxon>
        <taxon>Stenotrophomonas</taxon>
    </lineage>
</organism>
<proteinExistence type="predicted"/>
<dbReference type="Proteomes" id="UP001455088">
    <property type="component" value="Unassembled WGS sequence"/>
</dbReference>
<dbReference type="NCBIfam" id="TIGR04511">
    <property type="entry name" value="SagB_rel_DH_2"/>
    <property type="match status" value="1"/>
</dbReference>
<dbReference type="EMBL" id="JBBYHY010000006">
    <property type="protein sequence ID" value="MEL3954277.1"/>
    <property type="molecule type" value="Genomic_DNA"/>
</dbReference>